<keyword evidence="1" id="KW-0472">Membrane</keyword>
<keyword evidence="3" id="KW-1185">Reference proteome</keyword>
<dbReference type="GO" id="GO:0005886">
    <property type="term" value="C:plasma membrane"/>
    <property type="evidence" value="ECO:0007669"/>
    <property type="project" value="TreeGrafter"/>
</dbReference>
<dbReference type="Proteomes" id="UP000019918">
    <property type="component" value="Unassembled WGS sequence"/>
</dbReference>
<evidence type="ECO:0000313" key="2">
    <source>
        <dbReference type="EMBL" id="EXU77379.1"/>
    </source>
</evidence>
<sequence>MNSLIYQRLEKSARFKELVRKRQNFATLLSVIMLILYVGFILLIAFAPDWLGTPLSAGSHVTRGIPIGVGLIVVSFLLTGIYVWRANGEFDRLTRKLLDEVKG</sequence>
<dbReference type="PANTHER" id="PTHR38598:SF1">
    <property type="entry name" value="INNER MEMBRANE PROTEIN YJCH"/>
    <property type="match status" value="1"/>
</dbReference>
<dbReference type="Pfam" id="PF04341">
    <property type="entry name" value="DUF485"/>
    <property type="match status" value="1"/>
</dbReference>
<comment type="caution">
    <text evidence="2">The sequence shown here is derived from an EMBL/GenBank/DDBJ whole genome shotgun (WGS) entry which is preliminary data.</text>
</comment>
<evidence type="ECO:0000313" key="3">
    <source>
        <dbReference type="Proteomes" id="UP000019918"/>
    </source>
</evidence>
<dbReference type="InterPro" id="IPR007436">
    <property type="entry name" value="DUF485"/>
</dbReference>
<keyword evidence="1" id="KW-1133">Transmembrane helix</keyword>
<name>A0A014MGY9_9GAMM</name>
<accession>A0A014MGY9</accession>
<feature type="transmembrane region" description="Helical" evidence="1">
    <location>
        <begin position="67"/>
        <end position="86"/>
    </location>
</feature>
<feature type="transmembrane region" description="Helical" evidence="1">
    <location>
        <begin position="25"/>
        <end position="47"/>
    </location>
</feature>
<proteinExistence type="predicted"/>
<dbReference type="RefSeq" id="WP_034932868.1">
    <property type="nucleotide sequence ID" value="NZ_JBHLYB010000317.1"/>
</dbReference>
<dbReference type="InterPro" id="IPR052959">
    <property type="entry name" value="Inner_membrane_assoc"/>
</dbReference>
<dbReference type="AlphaFoldDB" id="A0A014MGY9"/>
<dbReference type="PATRIC" id="fig|69222.5.peg.46"/>
<dbReference type="STRING" id="69222.BG55_00160"/>
<evidence type="ECO:0000256" key="1">
    <source>
        <dbReference type="SAM" id="Phobius"/>
    </source>
</evidence>
<dbReference type="EMBL" id="JFHN01000010">
    <property type="protein sequence ID" value="EXU77379.1"/>
    <property type="molecule type" value="Genomic_DNA"/>
</dbReference>
<protein>
    <submittedName>
        <fullName evidence="2">Membrane protein</fullName>
    </submittedName>
</protein>
<reference evidence="2 3" key="1">
    <citation type="submission" date="2014-02" db="EMBL/GenBank/DDBJ databases">
        <title>Draft genome of Erwinia mallotivora strain BT-MARDI, a papaya dieback pathogen.</title>
        <authorList>
            <person name="Redzuan R."/>
            <person name="Abu Bakar N."/>
            <person name="Badrun R."/>
            <person name="Mohd Raih M.F."/>
            <person name="Rozano L."/>
            <person name="Mat Amin N."/>
        </authorList>
    </citation>
    <scope>NUCLEOTIDE SEQUENCE [LARGE SCALE GENOMIC DNA]</scope>
    <source>
        <strain evidence="2 3">BT-MARDI</strain>
    </source>
</reference>
<dbReference type="OrthoDB" id="5297034at2"/>
<gene>
    <name evidence="2" type="ORF">BG55_00160</name>
</gene>
<dbReference type="PANTHER" id="PTHR38598">
    <property type="entry name" value="INNER MEMBRANE PROTEIN YJCH"/>
    <property type="match status" value="1"/>
</dbReference>
<keyword evidence="1" id="KW-0812">Transmembrane</keyword>
<organism evidence="2 3">
    <name type="scientific">Erwinia mallotivora</name>
    <dbReference type="NCBI Taxonomy" id="69222"/>
    <lineage>
        <taxon>Bacteria</taxon>
        <taxon>Pseudomonadati</taxon>
        <taxon>Pseudomonadota</taxon>
        <taxon>Gammaproteobacteria</taxon>
        <taxon>Enterobacterales</taxon>
        <taxon>Erwiniaceae</taxon>
        <taxon>Erwinia</taxon>
    </lineage>
</organism>